<organism evidence="2 3">
    <name type="scientific">Pontimonas salivibrio</name>
    <dbReference type="NCBI Taxonomy" id="1159327"/>
    <lineage>
        <taxon>Bacteria</taxon>
        <taxon>Bacillati</taxon>
        <taxon>Actinomycetota</taxon>
        <taxon>Actinomycetes</taxon>
        <taxon>Micrococcales</taxon>
        <taxon>Microbacteriaceae</taxon>
        <taxon>Pontimonas</taxon>
    </lineage>
</organism>
<dbReference type="Pfam" id="PF05016">
    <property type="entry name" value="ParE_toxin"/>
    <property type="match status" value="1"/>
</dbReference>
<evidence type="ECO:0000313" key="2">
    <source>
        <dbReference type="EMBL" id="AVG23063.1"/>
    </source>
</evidence>
<evidence type="ECO:0000256" key="1">
    <source>
        <dbReference type="ARBA" id="ARBA00022649"/>
    </source>
</evidence>
<sequence length="107" mass="12391">MTYRVTYSPEAQQQLTDIFLWVANQRSSEAAERFVLSVYDFCDSLSTFPHRGIARDDLYPEMRTLGFRRRVMIAFIISEREVKIYGVYYGGRDHEGLIKNTLPDGGS</sequence>
<dbReference type="EMBL" id="CP026923">
    <property type="protein sequence ID" value="AVG23063.1"/>
    <property type="molecule type" value="Genomic_DNA"/>
</dbReference>
<evidence type="ECO:0000313" key="3">
    <source>
        <dbReference type="Proteomes" id="UP000243077"/>
    </source>
</evidence>
<accession>A0A2L2BN22</accession>
<keyword evidence="1" id="KW-1277">Toxin-antitoxin system</keyword>
<dbReference type="OrthoDB" id="9814952at2"/>
<dbReference type="RefSeq" id="WP_104912726.1">
    <property type="nucleotide sequence ID" value="NZ_CP026923.1"/>
</dbReference>
<proteinExistence type="predicted"/>
<dbReference type="AlphaFoldDB" id="A0A2L2BN22"/>
<keyword evidence="3" id="KW-1185">Reference proteome</keyword>
<dbReference type="InterPro" id="IPR007712">
    <property type="entry name" value="RelE/ParE_toxin"/>
</dbReference>
<protein>
    <submittedName>
        <fullName evidence="2">ParE toxin</fullName>
    </submittedName>
</protein>
<dbReference type="KEGG" id="psai:C3B54_1156"/>
<reference evidence="2 3" key="1">
    <citation type="submission" date="2018-02" db="EMBL/GenBank/DDBJ databases">
        <title>Complete genome of the streamlined marine actinobacterium Pontimonas salivibrio CL-TW6 adapted to coastal planktonic lifestype.</title>
        <authorList>
            <person name="Cho B.C."/>
            <person name="Hardies S.C."/>
            <person name="Jang G.I."/>
            <person name="Hwang C.Y."/>
        </authorList>
    </citation>
    <scope>NUCLEOTIDE SEQUENCE [LARGE SCALE GENOMIC DNA]</scope>
    <source>
        <strain evidence="2 3">CL-TW6</strain>
    </source>
</reference>
<dbReference type="Gene3D" id="3.30.2310.20">
    <property type="entry name" value="RelE-like"/>
    <property type="match status" value="1"/>
</dbReference>
<dbReference type="Proteomes" id="UP000243077">
    <property type="component" value="Chromosome"/>
</dbReference>
<gene>
    <name evidence="2" type="ORF">C3B54_1156</name>
</gene>
<dbReference type="InterPro" id="IPR035093">
    <property type="entry name" value="RelE/ParE_toxin_dom_sf"/>
</dbReference>
<name>A0A2L2BN22_9MICO</name>